<name>A0AAX4MYX9_9CAUD</name>
<dbReference type="Proteomes" id="UP001433872">
    <property type="component" value="Segment"/>
</dbReference>
<evidence type="ECO:0000313" key="2">
    <source>
        <dbReference type="Proteomes" id="UP001433872"/>
    </source>
</evidence>
<sequence length="115" mass="12941">MKKFLIVGLVATMLTGCEREGEREDAEFGAPISPWKATFDKELQAKAFTECMKVLPAGPKETVYNDWDEVVDSCRSAAREQAIVYKRHVGGGIWVTMSEWAALPKKVPNTHRNRN</sequence>
<protein>
    <recommendedName>
        <fullName evidence="3">Lipoprotein</fullName>
    </recommendedName>
</protein>
<dbReference type="EMBL" id="PP496414">
    <property type="protein sequence ID" value="WYV99263.1"/>
    <property type="molecule type" value="Genomic_DNA"/>
</dbReference>
<proteinExistence type="predicted"/>
<keyword evidence="2" id="KW-1185">Reference proteome</keyword>
<gene>
    <name evidence="1" type="ORF">KoPa4_00095</name>
</gene>
<organism evidence="1 2">
    <name type="scientific">Pseudomonas phage vB_PpuM-KoPa-4</name>
    <dbReference type="NCBI Taxonomy" id="3132618"/>
    <lineage>
        <taxon>Viruses</taxon>
        <taxon>Duplodnaviria</taxon>
        <taxon>Heunggongvirae</taxon>
        <taxon>Uroviricota</taxon>
        <taxon>Caudoviricetes</taxon>
        <taxon>Vandenendeviridae</taxon>
        <taxon>Gorskivirinae</taxon>
        <taxon>Tartuvirus</taxon>
        <taxon>Tartuvirus kopa4</taxon>
    </lineage>
</organism>
<accession>A0AAX4MYX9</accession>
<reference evidence="1" key="1">
    <citation type="submission" date="2024-03" db="EMBL/GenBank/DDBJ databases">
        <title>Isolation and characterization of a phage collection against Pseudomonas putida.</title>
        <authorList>
            <person name="Brauer A."/>
            <person name="Rosendahl S."/>
            <person name="Kangsep A."/>
            <person name="Rikberg R."/>
            <person name="Lewanczyk A.C."/>
            <person name="Horak R."/>
            <person name="Tamman H."/>
        </authorList>
    </citation>
    <scope>NUCLEOTIDE SEQUENCE</scope>
</reference>
<dbReference type="PROSITE" id="PS51257">
    <property type="entry name" value="PROKAR_LIPOPROTEIN"/>
    <property type="match status" value="1"/>
</dbReference>
<evidence type="ECO:0008006" key="3">
    <source>
        <dbReference type="Google" id="ProtNLM"/>
    </source>
</evidence>
<evidence type="ECO:0000313" key="1">
    <source>
        <dbReference type="EMBL" id="WYV99263.1"/>
    </source>
</evidence>